<dbReference type="Pfam" id="PF06042">
    <property type="entry name" value="NTP_transf_6"/>
    <property type="match status" value="1"/>
</dbReference>
<sequence>MELKTREDIVEFIKADDWMMDVLQLVSELNLPDWWIAAGFIRNRVWDVLHGYKEKTPLADVDVVYYDKHNLSKKKEREIEEKLKRQRPDVFWEVINQARMHKMHGVSQYQSSEDAISRWVETPTCIGASIDHSGNVKITGSNETISDLVNLIVRKTPKSDYIPKETYIKRVKSKKWEEKWPKLQIIWD</sequence>
<reference evidence="2" key="1">
    <citation type="submission" date="2017-09" db="EMBL/GenBank/DDBJ databases">
        <title>Depth-based differentiation of microbial function through sediment-hosted aquifers and enrichment of novel symbionts in the deep terrestrial subsurface.</title>
        <authorList>
            <person name="Probst A.J."/>
            <person name="Ladd B."/>
            <person name="Jarett J.K."/>
            <person name="Geller-Mcgrath D.E."/>
            <person name="Sieber C.M.K."/>
            <person name="Emerson J.B."/>
            <person name="Anantharaman K."/>
            <person name="Thomas B.C."/>
            <person name="Malmstrom R."/>
            <person name="Stieglmeier M."/>
            <person name="Klingl A."/>
            <person name="Woyke T."/>
            <person name="Ryan C.M."/>
            <person name="Banfield J.F."/>
        </authorList>
    </citation>
    <scope>NUCLEOTIDE SEQUENCE [LARGE SCALE GENOMIC DNA]</scope>
</reference>
<evidence type="ECO:0000313" key="2">
    <source>
        <dbReference type="Proteomes" id="UP000230776"/>
    </source>
</evidence>
<gene>
    <name evidence="1" type="ORF">COT88_02365</name>
</gene>
<comment type="caution">
    <text evidence="1">The sequence shown here is derived from an EMBL/GenBank/DDBJ whole genome shotgun (WGS) entry which is preliminary data.</text>
</comment>
<organism evidence="1 2">
    <name type="scientific">Candidatus Colwellbacteria bacterium CG10_big_fil_rev_8_21_14_0_10_41_28</name>
    <dbReference type="NCBI Taxonomy" id="1974539"/>
    <lineage>
        <taxon>Bacteria</taxon>
        <taxon>Candidatus Colwelliibacteriota</taxon>
    </lineage>
</organism>
<evidence type="ECO:0000313" key="1">
    <source>
        <dbReference type="EMBL" id="PIR98334.1"/>
    </source>
</evidence>
<dbReference type="Proteomes" id="UP000230776">
    <property type="component" value="Unassembled WGS sequence"/>
</dbReference>
<dbReference type="PANTHER" id="PTHR39166">
    <property type="entry name" value="BLL1166 PROTEIN"/>
    <property type="match status" value="1"/>
</dbReference>
<evidence type="ECO:0008006" key="3">
    <source>
        <dbReference type="Google" id="ProtNLM"/>
    </source>
</evidence>
<accession>A0A2H0VGU2</accession>
<proteinExistence type="predicted"/>
<dbReference type="EMBL" id="PFAG01000022">
    <property type="protein sequence ID" value="PIR98334.1"/>
    <property type="molecule type" value="Genomic_DNA"/>
</dbReference>
<name>A0A2H0VGU2_9BACT</name>
<dbReference type="PANTHER" id="PTHR39166:SF1">
    <property type="entry name" value="BLL1166 PROTEIN"/>
    <property type="match status" value="1"/>
</dbReference>
<protein>
    <recommendedName>
        <fullName evidence="3">Nucleotidyltransferase family protein</fullName>
    </recommendedName>
</protein>
<dbReference type="AlphaFoldDB" id="A0A2H0VGU2"/>
<dbReference type="InterPro" id="IPR009267">
    <property type="entry name" value="NTP_transf_6"/>
</dbReference>